<dbReference type="EMBL" id="CP038487">
    <property type="protein sequence ID" value="QFZ28117.1"/>
    <property type="molecule type" value="Genomic_DNA"/>
</dbReference>
<organism evidence="1 2">
    <name type="scientific">Clavispora lusitaniae</name>
    <name type="common">Candida lusitaniae</name>
    <dbReference type="NCBI Taxonomy" id="36911"/>
    <lineage>
        <taxon>Eukaryota</taxon>
        <taxon>Fungi</taxon>
        <taxon>Dikarya</taxon>
        <taxon>Ascomycota</taxon>
        <taxon>Saccharomycotina</taxon>
        <taxon>Pichiomycetes</taxon>
        <taxon>Metschnikowiaceae</taxon>
        <taxon>Clavispora</taxon>
    </lineage>
</organism>
<protein>
    <submittedName>
        <fullName evidence="1">Uncharacterized protein</fullName>
    </submittedName>
</protein>
<name>A0ACD0WM27_CLALS</name>
<reference evidence="2" key="1">
    <citation type="journal article" date="2019" name="MBio">
        <title>Comparative genomics for the elucidation of multidrug resistance (MDR) in Candida lusitaniae.</title>
        <authorList>
            <person name="Kannan A."/>
            <person name="Asner S.A."/>
            <person name="Trachsel E."/>
            <person name="Kelly S."/>
            <person name="Parker J."/>
            <person name="Sanglard D."/>
        </authorList>
    </citation>
    <scope>NUCLEOTIDE SEQUENCE [LARGE SCALE GENOMIC DNA]</scope>
    <source>
        <strain evidence="2">P1</strain>
    </source>
</reference>
<proteinExistence type="predicted"/>
<evidence type="ECO:0000313" key="1">
    <source>
        <dbReference type="EMBL" id="QFZ28117.1"/>
    </source>
</evidence>
<evidence type="ECO:0000313" key="2">
    <source>
        <dbReference type="Proteomes" id="UP000326582"/>
    </source>
</evidence>
<dbReference type="Proteomes" id="UP000326582">
    <property type="component" value="Chromosome 4"/>
</dbReference>
<sequence length="497" mass="56922">MSFFSHVTHVVTHVASLYYAFSLFNVLFPALVHICSHRSPHLHLGSKGRACTQPTNPRHPIRHPIRHPRRHSPPPHCLLYHSVMDSCGPSSALTQLNKHAQRDQTLQNEFVRPAPGQNANAFQRPRVDHALNSEFERFQQDSFQPLNMDMQQFQHQNLQNQNLQNQHQNHQLQNLRNHQLQSHQPQSHQNLQLQNQLQNHQSQNFQGQNQLQQPNTFAQQFLAQNQSQKSGWVDDFHALSLRDRPSWNRQFMQKTPLTFTHAPVYTNKDTDMEVEDLGAQFDEVERELAQLEQNGAQKEEVQNEAVQADAVRADDDKERFAEAARQVQRSMSEQGGLRSDETSEKFAQSNFLKLMASISERQVEISPDGESLVRSNPERAPEPDYHVPPRDAETLRAQNVRGGTETVRESESSSVRAHLPDPLAHVRDGALASDLTPLQAARIISGGQVRPADWTEDESWTAETPRQQQTPRPQRAPLLDHAAQEAYDDYRNDDDFH</sequence>
<keyword evidence="2" id="KW-1185">Reference proteome</keyword>
<accession>A0ACD0WM27</accession>
<gene>
    <name evidence="1" type="ORF">EJF14_40142</name>
</gene>